<comment type="caution">
    <text evidence="1">The sequence shown here is derived from an EMBL/GenBank/DDBJ whole genome shotgun (WGS) entry which is preliminary data.</text>
</comment>
<dbReference type="Proteomes" id="UP000625711">
    <property type="component" value="Unassembled WGS sequence"/>
</dbReference>
<dbReference type="AlphaFoldDB" id="A0A834I2U7"/>
<sequence>MGGGGEGRVRCWWWSASPSRIFLRFSNVTKDAEPSGLVTTLVDFHRGGTSVGSGGGGVPVVTLKTTKRKHNELLSNAAVEERCSKRDTK</sequence>
<protein>
    <submittedName>
        <fullName evidence="1">Uncharacterized protein</fullName>
    </submittedName>
</protein>
<name>A0A834I2U7_RHYFE</name>
<proteinExistence type="predicted"/>
<organism evidence="1 2">
    <name type="scientific">Rhynchophorus ferrugineus</name>
    <name type="common">Red palm weevil</name>
    <name type="synonym">Curculio ferrugineus</name>
    <dbReference type="NCBI Taxonomy" id="354439"/>
    <lineage>
        <taxon>Eukaryota</taxon>
        <taxon>Metazoa</taxon>
        <taxon>Ecdysozoa</taxon>
        <taxon>Arthropoda</taxon>
        <taxon>Hexapoda</taxon>
        <taxon>Insecta</taxon>
        <taxon>Pterygota</taxon>
        <taxon>Neoptera</taxon>
        <taxon>Endopterygota</taxon>
        <taxon>Coleoptera</taxon>
        <taxon>Polyphaga</taxon>
        <taxon>Cucujiformia</taxon>
        <taxon>Curculionidae</taxon>
        <taxon>Dryophthorinae</taxon>
        <taxon>Rhynchophorus</taxon>
    </lineage>
</organism>
<dbReference type="EMBL" id="JAACXV010013370">
    <property type="protein sequence ID" value="KAF7273572.1"/>
    <property type="molecule type" value="Genomic_DNA"/>
</dbReference>
<gene>
    <name evidence="1" type="ORF">GWI33_013734</name>
</gene>
<evidence type="ECO:0000313" key="1">
    <source>
        <dbReference type="EMBL" id="KAF7273572.1"/>
    </source>
</evidence>
<keyword evidence="2" id="KW-1185">Reference proteome</keyword>
<reference evidence="1" key="1">
    <citation type="submission" date="2020-08" db="EMBL/GenBank/DDBJ databases">
        <title>Genome sequencing and assembly of the red palm weevil Rhynchophorus ferrugineus.</title>
        <authorList>
            <person name="Dias G.B."/>
            <person name="Bergman C.M."/>
            <person name="Manee M."/>
        </authorList>
    </citation>
    <scope>NUCLEOTIDE SEQUENCE</scope>
    <source>
        <strain evidence="1">AA-2017</strain>
        <tissue evidence="1">Whole larva</tissue>
    </source>
</reference>
<evidence type="ECO:0000313" key="2">
    <source>
        <dbReference type="Proteomes" id="UP000625711"/>
    </source>
</evidence>
<accession>A0A834I2U7</accession>